<keyword evidence="1 2" id="KW-0732">Signal</keyword>
<protein>
    <submittedName>
        <fullName evidence="4">Outer membrane autotransporter protein</fullName>
    </submittedName>
</protein>
<feature type="domain" description="Autotransporter" evidence="3">
    <location>
        <begin position="1439"/>
        <end position="1720"/>
    </location>
</feature>
<dbReference type="EMBL" id="JAUSVK010000001">
    <property type="protein sequence ID" value="MDQ0390623.1"/>
    <property type="molecule type" value="Genomic_DNA"/>
</dbReference>
<evidence type="ECO:0000259" key="3">
    <source>
        <dbReference type="PROSITE" id="PS51208"/>
    </source>
</evidence>
<dbReference type="Gene3D" id="3.90.1530.10">
    <property type="entry name" value="Conserved hypothetical protein from pyrococcus furiosus pfu- 392566-001, ParB domain"/>
    <property type="match status" value="1"/>
</dbReference>
<dbReference type="InterPro" id="IPR014956">
    <property type="entry name" value="ParBc_2"/>
</dbReference>
<dbReference type="RefSeq" id="WP_307421925.1">
    <property type="nucleotide sequence ID" value="NZ_JAUSVK010000001.1"/>
</dbReference>
<evidence type="ECO:0000256" key="2">
    <source>
        <dbReference type="SAM" id="SignalP"/>
    </source>
</evidence>
<dbReference type="SUPFAM" id="SSF110849">
    <property type="entry name" value="ParB/Sulfiredoxin"/>
    <property type="match status" value="1"/>
</dbReference>
<dbReference type="InterPro" id="IPR006315">
    <property type="entry name" value="OM_autotransptr_brl_dom"/>
</dbReference>
<dbReference type="SUPFAM" id="SSF51126">
    <property type="entry name" value="Pectin lyase-like"/>
    <property type="match status" value="1"/>
</dbReference>
<dbReference type="Pfam" id="PF18883">
    <property type="entry name" value="AC_1"/>
    <property type="match status" value="1"/>
</dbReference>
<dbReference type="PANTHER" id="PTHR35037:SF3">
    <property type="entry name" value="C-TERMINAL REGION OF AIDA-LIKE PROTEIN"/>
    <property type="match status" value="1"/>
</dbReference>
<evidence type="ECO:0000313" key="5">
    <source>
        <dbReference type="Proteomes" id="UP001237448"/>
    </source>
</evidence>
<accession>A0ABU0F7N5</accession>
<dbReference type="InterPro" id="IPR012332">
    <property type="entry name" value="Autotransporter_pectin_lyase_C"/>
</dbReference>
<dbReference type="SUPFAM" id="SSF103515">
    <property type="entry name" value="Autotransporter"/>
    <property type="match status" value="1"/>
</dbReference>
<feature type="chain" id="PRO_5047218185" evidence="2">
    <location>
        <begin position="46"/>
        <end position="1720"/>
    </location>
</feature>
<dbReference type="NCBIfam" id="TIGR02601">
    <property type="entry name" value="autotrns_rpt"/>
    <property type="match status" value="2"/>
</dbReference>
<dbReference type="Gene3D" id="2.160.20.20">
    <property type="match status" value="1"/>
</dbReference>
<comment type="caution">
    <text evidence="4">The sequence shown here is derived from an EMBL/GenBank/DDBJ whole genome shotgun (WGS) entry which is preliminary data.</text>
</comment>
<organism evidence="4 5">
    <name type="scientific">Labrys monachus</name>
    <dbReference type="NCBI Taxonomy" id="217067"/>
    <lineage>
        <taxon>Bacteria</taxon>
        <taxon>Pseudomonadati</taxon>
        <taxon>Pseudomonadota</taxon>
        <taxon>Alphaproteobacteria</taxon>
        <taxon>Hyphomicrobiales</taxon>
        <taxon>Xanthobacteraceae</taxon>
        <taxon>Labrys</taxon>
    </lineage>
</organism>
<dbReference type="PANTHER" id="PTHR35037">
    <property type="entry name" value="C-TERMINAL REGION OF AIDA-LIKE PROTEIN"/>
    <property type="match status" value="1"/>
</dbReference>
<dbReference type="NCBIfam" id="TIGR01414">
    <property type="entry name" value="autotrans_barl"/>
    <property type="match status" value="1"/>
</dbReference>
<proteinExistence type="predicted"/>
<dbReference type="Pfam" id="PF03797">
    <property type="entry name" value="Autotransporter"/>
    <property type="match status" value="1"/>
</dbReference>
<dbReference type="Gene3D" id="2.40.128.130">
    <property type="entry name" value="Autotransporter beta-domain"/>
    <property type="match status" value="1"/>
</dbReference>
<dbReference type="InterPro" id="IPR003991">
    <property type="entry name" value="Pertactin_virulence_factor"/>
</dbReference>
<dbReference type="PRINTS" id="PR01484">
    <property type="entry name" value="PRTACTNFAMLY"/>
</dbReference>
<evidence type="ECO:0000256" key="1">
    <source>
        <dbReference type="ARBA" id="ARBA00022729"/>
    </source>
</evidence>
<dbReference type="PROSITE" id="PS51208">
    <property type="entry name" value="AUTOTRANSPORTER"/>
    <property type="match status" value="1"/>
</dbReference>
<dbReference type="Pfam" id="PF12951">
    <property type="entry name" value="PATR"/>
    <property type="match status" value="4"/>
</dbReference>
<sequence>MGGQRRSAGHFPARMRSGIGIGRRSRLLATTALVACIAGAGQALAGQLTAAAFQAYDAADAGSIVAGPGALYSVSLDAIHPTQMNEGLTEVGKKIAGFDLESPSQLQADLLTDIEPVVIGPGGQLYVTDGHHTFTALQESVYGASNPTVYVNVIANYSNLTQAQFWAQMQAANLVFPIDNGVAQAFDTSNGSPLPASLTGLTNDPYRGLEYSILKNKSSTLFKTSANITGAAGVGTPGLDKMAGYYADFIEADAYRGANEGRGLAYLSPGDIAYAAKWNLTPTSQTSLPGIAGTVTAAQLPGFILGNDITISDPVSDATMAGGALDGNGTFTGITSLTNGSVTIGTPKVGFVMQLGADNGHKVTLSGANTYTGGTTILAGTLVAASDASLGAAPGTFAYPTDPGKILSALQSANGIIFNSLEEGNGTLQIGTTAGGGTQAFTTDRPIGVGGEAATIDVNGYVVTLGGPIVSLGALGTGVGNQSGTSDITVDDNSAGSNGVLVLQGDNPDFYGNWIIGNNGTPTLRVMDDAALGATTGPAALIGAIDLNGGILQTGADIDAPERNIFLDSGSSIDTDGHSSTWGTLTDIQRTLVIDNTDTANKGSLTFDSMVAGGTATLQLAGGTAGVDVTFTNGITREGAGTLVLQPQAGTTLGGTSPDAVFSGDPGLVNGIAPTWIVTNNGGKNAVGPYDFVGYDSAKGYVVATYSSSLGNDDTAVVKLGSATTLSGDGAAFALNTNGQNLDLGGHALTLGDGTDAAGLIMNGASTNAISDGALDFGASEGVIWLSGTKNAISTTISGSNGLTFAGSGSVTLTGNISLADSSVLTIDSGTVTLGTANMLSSGTAVVLADTKSHPAAATLALTAGNRVAALDSAGNNAAVTLNNAALTIGDAGNLDSTYSGTITQKDGGVGTEIVIDTAGLVDFSGMSSKSIVLNASSSIDIEKGDLRVGASAFKNTNNIATASGTEIQFAQNGGGVFAGNITGGGALHLIGGTLQLTGTGNSYAGGTIVEQGSTLDLTTANVSSGNADIVNAGGLVDFDQATDGTYNGVISDGTQMEGGGATLSGSLLKDDSSGANSGNLTLAQVQAYTGFTYVEAGTLTLGAKDAVATSAGVVLGRVGGEIDAGAVTDTPTHVVTLALGNDETLQSLTDEADNLTEVALNGHTLTLGQSGTVVNPDASFTFNGVIADGTGGAGSLVKDGKGIATLGGANTYSGATDVKAGVLQAGAAGSFSANSDFTVESGAMLDLQGFDQTVKGLSNAGLVSFAGTKAGTTLTVTGNYAGNGGNVAMRAYLQGGGAADLLHIEGDATGTTSLTILNQDAGGTATTGQGIKVVQVDGAADASAFKLAQAVEAGAYEYNLFYDGTAGAPDPEWDLRTIGLSPSAQTARPYAAMLGNFAEATLGSLEERNGNRIWPNGAARVAADLPPAEAMTYAPQGPTIAGAGAWGRIGGQYSSYDPKHGTSYTQGIGFLQAGYEGTLFESGLGTTTMGAFATVGTSRADIDLTPDPVTGAARKGKITMTGYGVGANLTWLGDDGLYADGLGQFTWYDSDLSNKAGGNNQGYSTALSLEVGKRFDLGNGWAVVPQTQLAWTHVDFDDFTDIDNASVKLGNGDSLKGRAGLRLENLASWQGADGQPNRLQVYGIANVSYEFLNGTKVDVAGLSLQEGQKDLWGEVGLGGTYAWDRNWSLYGEASYGMALASAAGDNYTVKGSVGLRYKW</sequence>
<dbReference type="InterPro" id="IPR005546">
    <property type="entry name" value="Autotransporte_beta"/>
</dbReference>
<evidence type="ECO:0000313" key="4">
    <source>
        <dbReference type="EMBL" id="MDQ0390623.1"/>
    </source>
</evidence>
<feature type="signal peptide" evidence="2">
    <location>
        <begin position="1"/>
        <end position="45"/>
    </location>
</feature>
<dbReference type="InterPro" id="IPR051551">
    <property type="entry name" value="Autotransporter_adhesion"/>
</dbReference>
<dbReference type="SMART" id="SM00869">
    <property type="entry name" value="Autotransporter"/>
    <property type="match status" value="1"/>
</dbReference>
<dbReference type="InterPro" id="IPR036086">
    <property type="entry name" value="ParB/Sulfiredoxin_sf"/>
</dbReference>
<reference evidence="4 5" key="1">
    <citation type="submission" date="2023-07" db="EMBL/GenBank/DDBJ databases">
        <title>Genomic Encyclopedia of Type Strains, Phase IV (KMG-IV): sequencing the most valuable type-strain genomes for metagenomic binning, comparative biology and taxonomic classification.</title>
        <authorList>
            <person name="Goeker M."/>
        </authorList>
    </citation>
    <scope>NUCLEOTIDE SEQUENCE [LARGE SCALE GENOMIC DNA]</scope>
    <source>
        <strain evidence="4 5">DSM 5896</strain>
    </source>
</reference>
<dbReference type="CDD" id="cd16390">
    <property type="entry name" value="ParB_N_Srx_like"/>
    <property type="match status" value="1"/>
</dbReference>
<dbReference type="InterPro" id="IPR036709">
    <property type="entry name" value="Autotransporte_beta_dom_sf"/>
</dbReference>
<dbReference type="InterPro" id="IPR043990">
    <property type="entry name" value="AC_1"/>
</dbReference>
<dbReference type="InterPro" id="IPR011050">
    <property type="entry name" value="Pectin_lyase_fold/virulence"/>
</dbReference>
<name>A0ABU0F7N5_9HYPH</name>
<gene>
    <name evidence="4" type="ORF">J3R73_000415</name>
</gene>
<dbReference type="Pfam" id="PF08857">
    <property type="entry name" value="ParBc_2"/>
    <property type="match status" value="1"/>
</dbReference>
<keyword evidence="5" id="KW-1185">Reference proteome</keyword>
<dbReference type="InterPro" id="IPR013425">
    <property type="entry name" value="Autotrns_rpt"/>
</dbReference>
<dbReference type="Proteomes" id="UP001237448">
    <property type="component" value="Unassembled WGS sequence"/>
</dbReference>
<dbReference type="CDD" id="cd01344">
    <property type="entry name" value="PL2_Passenger_AT"/>
    <property type="match status" value="1"/>
</dbReference>